<dbReference type="RefSeq" id="WP_374039167.1">
    <property type="nucleotide sequence ID" value="NZ_CP169082.1"/>
</dbReference>
<keyword evidence="3" id="KW-1185">Reference proteome</keyword>
<feature type="region of interest" description="Disordered" evidence="1">
    <location>
        <begin position="118"/>
        <end position="140"/>
    </location>
</feature>
<evidence type="ECO:0000256" key="1">
    <source>
        <dbReference type="SAM" id="MobiDB-lite"/>
    </source>
</evidence>
<dbReference type="EMBL" id="JBHSLF010000009">
    <property type="protein sequence ID" value="MFC5343176.1"/>
    <property type="molecule type" value="Genomic_DNA"/>
</dbReference>
<name>A0ABW0FP79_9CAUL</name>
<organism evidence="2 3">
    <name type="scientific">Brevundimonas staleyi</name>
    <dbReference type="NCBI Taxonomy" id="74326"/>
    <lineage>
        <taxon>Bacteria</taxon>
        <taxon>Pseudomonadati</taxon>
        <taxon>Pseudomonadota</taxon>
        <taxon>Alphaproteobacteria</taxon>
        <taxon>Caulobacterales</taxon>
        <taxon>Caulobacteraceae</taxon>
        <taxon>Brevundimonas</taxon>
    </lineage>
</organism>
<protein>
    <submittedName>
        <fullName evidence="2">Uncharacterized protein</fullName>
    </submittedName>
</protein>
<dbReference type="Proteomes" id="UP001596152">
    <property type="component" value="Unassembled WGS sequence"/>
</dbReference>
<evidence type="ECO:0000313" key="3">
    <source>
        <dbReference type="Proteomes" id="UP001596152"/>
    </source>
</evidence>
<proteinExistence type="predicted"/>
<gene>
    <name evidence="2" type="ORF">ACFPIE_04570</name>
</gene>
<reference evidence="3" key="1">
    <citation type="journal article" date="2019" name="Int. J. Syst. Evol. Microbiol.">
        <title>The Global Catalogue of Microorganisms (GCM) 10K type strain sequencing project: providing services to taxonomists for standard genome sequencing and annotation.</title>
        <authorList>
            <consortium name="The Broad Institute Genomics Platform"/>
            <consortium name="The Broad Institute Genome Sequencing Center for Infectious Disease"/>
            <person name="Wu L."/>
            <person name="Ma J."/>
        </authorList>
    </citation>
    <scope>NUCLEOTIDE SEQUENCE [LARGE SCALE GENOMIC DNA]</scope>
    <source>
        <strain evidence="3">JCM 12125</strain>
    </source>
</reference>
<comment type="caution">
    <text evidence="2">The sequence shown here is derived from an EMBL/GenBank/DDBJ whole genome shotgun (WGS) entry which is preliminary data.</text>
</comment>
<evidence type="ECO:0000313" key="2">
    <source>
        <dbReference type="EMBL" id="MFC5343176.1"/>
    </source>
</evidence>
<accession>A0ABW0FP79</accession>
<sequence length="140" mass="15264">MSATVAGSWTGIYFYPEDHPDNPDDLWPPTAFVAELIDRGGVITGVVREPDMLHDGPERTAEIEGMVTGDAVVFTKTPTDGADQIEYAGTLIDEGRRIEGQWHIAGDWSGRFRMDRAGSTRPAETVEAGRTMDVPVDSGR</sequence>